<feature type="compositionally biased region" description="Basic and acidic residues" evidence="1">
    <location>
        <begin position="395"/>
        <end position="418"/>
    </location>
</feature>
<proteinExistence type="predicted"/>
<feature type="compositionally biased region" description="Low complexity" evidence="1">
    <location>
        <begin position="120"/>
        <end position="136"/>
    </location>
</feature>
<feature type="compositionally biased region" description="Basic and acidic residues" evidence="1">
    <location>
        <begin position="291"/>
        <end position="339"/>
    </location>
</feature>
<feature type="region of interest" description="Disordered" evidence="1">
    <location>
        <begin position="120"/>
        <end position="141"/>
    </location>
</feature>
<evidence type="ECO:0000313" key="2">
    <source>
        <dbReference type="EMBL" id="KAK3877906.1"/>
    </source>
</evidence>
<feature type="compositionally biased region" description="Basic and acidic residues" evidence="1">
    <location>
        <begin position="356"/>
        <end position="385"/>
    </location>
</feature>
<feature type="region of interest" description="Disordered" evidence="1">
    <location>
        <begin position="282"/>
        <end position="418"/>
    </location>
</feature>
<accession>A0AAE1FQR0</accession>
<reference evidence="2" key="1">
    <citation type="submission" date="2023-10" db="EMBL/GenBank/DDBJ databases">
        <title>Genome assemblies of two species of porcelain crab, Petrolisthes cinctipes and Petrolisthes manimaculis (Anomura: Porcellanidae).</title>
        <authorList>
            <person name="Angst P."/>
        </authorList>
    </citation>
    <scope>NUCLEOTIDE SEQUENCE</scope>
    <source>
        <strain evidence="2">PB745_01</strain>
        <tissue evidence="2">Gill</tissue>
    </source>
</reference>
<dbReference type="EMBL" id="JAWQEG010001609">
    <property type="protein sequence ID" value="KAK3877906.1"/>
    <property type="molecule type" value="Genomic_DNA"/>
</dbReference>
<evidence type="ECO:0000313" key="3">
    <source>
        <dbReference type="Proteomes" id="UP001286313"/>
    </source>
</evidence>
<dbReference type="Proteomes" id="UP001286313">
    <property type="component" value="Unassembled WGS sequence"/>
</dbReference>
<sequence>MIDEKRERDCNFVTDLTLGLVDTLRGMPGVQDLSVVVRAGVERAGVVAWEQRNNVTLPQPLKNFYAATDGFKLTWNYATAGKVVGLGNLELLPLGRVNRLGSGRGSGDPLAPSLTDLALAEDSTTSTSSEPTAAPSLGSSGLVTSCTSPGFSSSSTFPAPPTFHASKMFEVDSCQGYGKVVLAYPGRGESFREGSYWFVDPSLRPHLLANDTHTYWRLVLAHLGMPQWQALVAGLGLTPWARQWYEVVASYLVEGPRPPRFATSHQDISPAARLDPAVFRTKRATHKSKHSKEQQAKEQAKAKDQVKDKLKDQPKEQHSKDKEHVKGDTKEKEATKEEVIAATREQVTAEQQNNETTKDVRHIVDVNDQQTKDVCKDSPTDHQDTQETNNVNCTSKKDDDETTEEKSEVKEDGNNKKE</sequence>
<keyword evidence="3" id="KW-1185">Reference proteome</keyword>
<dbReference type="PANTHER" id="PTHR31854">
    <property type="entry name" value="TUBULIN POLYGLUTAMYLASE COMPLEX SUBUNIT 2"/>
    <property type="match status" value="1"/>
</dbReference>
<dbReference type="InterPro" id="IPR039231">
    <property type="entry name" value="TPGS2"/>
</dbReference>
<comment type="caution">
    <text evidence="2">The sequence shown here is derived from an EMBL/GenBank/DDBJ whole genome shotgun (WGS) entry which is preliminary data.</text>
</comment>
<feature type="compositionally biased region" description="Polar residues" evidence="1">
    <location>
        <begin position="345"/>
        <end position="355"/>
    </location>
</feature>
<name>A0AAE1FQR0_PETCI</name>
<dbReference type="AlphaFoldDB" id="A0AAE1FQR0"/>
<organism evidence="2 3">
    <name type="scientific">Petrolisthes cinctipes</name>
    <name type="common">Flat porcelain crab</name>
    <dbReference type="NCBI Taxonomy" id="88211"/>
    <lineage>
        <taxon>Eukaryota</taxon>
        <taxon>Metazoa</taxon>
        <taxon>Ecdysozoa</taxon>
        <taxon>Arthropoda</taxon>
        <taxon>Crustacea</taxon>
        <taxon>Multicrustacea</taxon>
        <taxon>Malacostraca</taxon>
        <taxon>Eumalacostraca</taxon>
        <taxon>Eucarida</taxon>
        <taxon>Decapoda</taxon>
        <taxon>Pleocyemata</taxon>
        <taxon>Anomura</taxon>
        <taxon>Galatheoidea</taxon>
        <taxon>Porcellanidae</taxon>
        <taxon>Petrolisthes</taxon>
    </lineage>
</organism>
<dbReference type="PANTHER" id="PTHR31854:SF2">
    <property type="entry name" value="TUBULIN POLYGLUTAMYLASE COMPLEX SUBUNIT 2"/>
    <property type="match status" value="1"/>
</dbReference>
<evidence type="ECO:0000256" key="1">
    <source>
        <dbReference type="SAM" id="MobiDB-lite"/>
    </source>
</evidence>
<gene>
    <name evidence="2" type="ORF">Pcinc_017416</name>
</gene>
<evidence type="ECO:0008006" key="4">
    <source>
        <dbReference type="Google" id="ProtNLM"/>
    </source>
</evidence>
<protein>
    <recommendedName>
        <fullName evidence="4">Tubulin polyglutamylase complex subunit 2</fullName>
    </recommendedName>
</protein>